<name>A0A8J4FDW1_9CHLO</name>
<dbReference type="Proteomes" id="UP000722791">
    <property type="component" value="Unassembled WGS sequence"/>
</dbReference>
<organism evidence="2 4">
    <name type="scientific">Volvox reticuliferus</name>
    <dbReference type="NCBI Taxonomy" id="1737510"/>
    <lineage>
        <taxon>Eukaryota</taxon>
        <taxon>Viridiplantae</taxon>
        <taxon>Chlorophyta</taxon>
        <taxon>core chlorophytes</taxon>
        <taxon>Chlorophyceae</taxon>
        <taxon>CS clade</taxon>
        <taxon>Chlamydomonadales</taxon>
        <taxon>Volvocaceae</taxon>
        <taxon>Volvox</taxon>
    </lineage>
</organism>
<reference evidence="2" key="1">
    <citation type="journal article" date="2021" name="Proc. Natl. Acad. Sci. U.S.A.">
        <title>Three genomes in the algal genus Volvox reveal the fate of a haploid sex-determining region after a transition to homothallism.</title>
        <authorList>
            <person name="Yamamoto K."/>
            <person name="Hamaji T."/>
            <person name="Kawai-Toyooka H."/>
            <person name="Matsuzaki R."/>
            <person name="Takahashi F."/>
            <person name="Nishimura Y."/>
            <person name="Kawachi M."/>
            <person name="Noguchi H."/>
            <person name="Minakuchi Y."/>
            <person name="Umen J.G."/>
            <person name="Toyoda A."/>
            <person name="Nozaki H."/>
        </authorList>
    </citation>
    <scope>NUCLEOTIDE SEQUENCE</scope>
    <source>
        <strain evidence="3">NIES-3785</strain>
        <strain evidence="2">NIES-3786</strain>
    </source>
</reference>
<evidence type="ECO:0000313" key="4">
    <source>
        <dbReference type="Proteomes" id="UP000747110"/>
    </source>
</evidence>
<sequence>MALDTRSKKYFGAANSTIAALEFHAERIREKAGDASVASDHNEILGNMVDLHHRNMCQVGQSLLRFQPFGARGAESDLEVDEFEADSVCKNDPSDGRVVALQSRSQNTSSRLDSADSPTSAPARQGSTVSAKKAVHDIDPVSLFRQMRTGTMSRGAASQHIPGSLKGAYALLSPPQATPDDEEEVKVDASMRCGKSFLSRPDQQAGAAYDMLAQIRGPKWNSDVISTKSSKSLNGREGDILLLTTSRSELRGEVVLSSSLGSSIGAPAGLKSFTSGPGKRPSILPNVSVDATPCLLALADFERVPVRTSAAGRPSGGLLCKLKKMIRH</sequence>
<evidence type="ECO:0000256" key="1">
    <source>
        <dbReference type="SAM" id="MobiDB-lite"/>
    </source>
</evidence>
<accession>A0A8J4FDW1</accession>
<dbReference type="EMBL" id="BNCQ01000005">
    <property type="protein sequence ID" value="GIL98612.1"/>
    <property type="molecule type" value="Genomic_DNA"/>
</dbReference>
<proteinExistence type="predicted"/>
<feature type="region of interest" description="Disordered" evidence="1">
    <location>
        <begin position="87"/>
        <end position="133"/>
    </location>
</feature>
<dbReference type="Proteomes" id="UP000747110">
    <property type="component" value="Unassembled WGS sequence"/>
</dbReference>
<gene>
    <name evidence="2" type="ORF">Vretifemale_1565</name>
    <name evidence="3" type="ORF">Vretimale_3960</name>
</gene>
<dbReference type="OrthoDB" id="533633at2759"/>
<feature type="compositionally biased region" description="Polar residues" evidence="1">
    <location>
        <begin position="102"/>
        <end position="130"/>
    </location>
</feature>
<dbReference type="AlphaFoldDB" id="A0A8J4FDW1"/>
<evidence type="ECO:0000313" key="2">
    <source>
        <dbReference type="EMBL" id="GIL70891.1"/>
    </source>
</evidence>
<evidence type="ECO:0000313" key="3">
    <source>
        <dbReference type="EMBL" id="GIL98612.1"/>
    </source>
</evidence>
<protein>
    <submittedName>
        <fullName evidence="2">Uncharacterized protein</fullName>
    </submittedName>
</protein>
<keyword evidence="4" id="KW-1185">Reference proteome</keyword>
<comment type="caution">
    <text evidence="2">The sequence shown here is derived from an EMBL/GenBank/DDBJ whole genome shotgun (WGS) entry which is preliminary data.</text>
</comment>
<dbReference type="EMBL" id="BNCP01000002">
    <property type="protein sequence ID" value="GIL70891.1"/>
    <property type="molecule type" value="Genomic_DNA"/>
</dbReference>